<evidence type="ECO:0000313" key="6">
    <source>
        <dbReference type="Proteomes" id="UP000693946"/>
    </source>
</evidence>
<dbReference type="SMART" id="SM00355">
    <property type="entry name" value="ZnF_C2H2"/>
    <property type="match status" value="2"/>
</dbReference>
<feature type="region of interest" description="Disordered" evidence="2">
    <location>
        <begin position="479"/>
        <end position="508"/>
    </location>
</feature>
<feature type="domain" description="BTB" evidence="3">
    <location>
        <begin position="32"/>
        <end position="99"/>
    </location>
</feature>
<keyword evidence="1" id="KW-0862">Zinc</keyword>
<feature type="region of interest" description="Disordered" evidence="2">
    <location>
        <begin position="321"/>
        <end position="342"/>
    </location>
</feature>
<keyword evidence="1" id="KW-0479">Metal-binding</keyword>
<accession>A0AAV6Q494</accession>
<dbReference type="PROSITE" id="PS50097">
    <property type="entry name" value="BTB"/>
    <property type="match status" value="1"/>
</dbReference>
<dbReference type="Proteomes" id="UP000693946">
    <property type="component" value="Linkage Group LG7"/>
</dbReference>
<comment type="caution">
    <text evidence="5">The sequence shown here is derived from an EMBL/GenBank/DDBJ whole genome shotgun (WGS) entry which is preliminary data.</text>
</comment>
<dbReference type="PROSITE" id="PS50157">
    <property type="entry name" value="ZINC_FINGER_C2H2_2"/>
    <property type="match status" value="2"/>
</dbReference>
<dbReference type="SMART" id="SM00225">
    <property type="entry name" value="BTB"/>
    <property type="match status" value="1"/>
</dbReference>
<proteinExistence type="predicted"/>
<dbReference type="PANTHER" id="PTHR46105:SF28">
    <property type="entry name" value="ZINC FINGER PROTEIN 37-LIKE"/>
    <property type="match status" value="1"/>
</dbReference>
<dbReference type="GO" id="GO:0000978">
    <property type="term" value="F:RNA polymerase II cis-regulatory region sequence-specific DNA binding"/>
    <property type="evidence" value="ECO:0007669"/>
    <property type="project" value="TreeGrafter"/>
</dbReference>
<evidence type="ECO:0000259" key="3">
    <source>
        <dbReference type="PROSITE" id="PS50097"/>
    </source>
</evidence>
<feature type="domain" description="C2H2-type" evidence="4">
    <location>
        <begin position="828"/>
        <end position="855"/>
    </location>
</feature>
<keyword evidence="1" id="KW-0863">Zinc-finger</keyword>
<dbReference type="EMBL" id="JAGKHQ010000019">
    <property type="protein sequence ID" value="KAG7483057.1"/>
    <property type="molecule type" value="Genomic_DNA"/>
</dbReference>
<dbReference type="PROSITE" id="PS00028">
    <property type="entry name" value="ZINC_FINGER_C2H2_1"/>
    <property type="match status" value="2"/>
</dbReference>
<feature type="compositionally biased region" description="Basic and acidic residues" evidence="2">
    <location>
        <begin position="479"/>
        <end position="490"/>
    </location>
</feature>
<keyword evidence="6" id="KW-1185">Reference proteome</keyword>
<evidence type="ECO:0000259" key="4">
    <source>
        <dbReference type="PROSITE" id="PS50157"/>
    </source>
</evidence>
<gene>
    <name evidence="5" type="ORF">JOB18_037883</name>
</gene>
<dbReference type="GO" id="GO:0000981">
    <property type="term" value="F:DNA-binding transcription factor activity, RNA polymerase II-specific"/>
    <property type="evidence" value="ECO:0007669"/>
    <property type="project" value="TreeGrafter"/>
</dbReference>
<evidence type="ECO:0000313" key="5">
    <source>
        <dbReference type="EMBL" id="KAG7483057.1"/>
    </source>
</evidence>
<feature type="region of interest" description="Disordered" evidence="2">
    <location>
        <begin position="635"/>
        <end position="675"/>
    </location>
</feature>
<dbReference type="InterPro" id="IPR050457">
    <property type="entry name" value="ZnFinger_BTB_dom_contain"/>
</dbReference>
<dbReference type="CDD" id="cd18186">
    <property type="entry name" value="BTB_POZ_ZBTB_KLHL-like"/>
    <property type="match status" value="1"/>
</dbReference>
<feature type="compositionally biased region" description="Basic and acidic residues" evidence="2">
    <location>
        <begin position="699"/>
        <end position="721"/>
    </location>
</feature>
<evidence type="ECO:0000256" key="2">
    <source>
        <dbReference type="SAM" id="MobiDB-lite"/>
    </source>
</evidence>
<organism evidence="5 6">
    <name type="scientific">Solea senegalensis</name>
    <name type="common">Senegalese sole</name>
    <dbReference type="NCBI Taxonomy" id="28829"/>
    <lineage>
        <taxon>Eukaryota</taxon>
        <taxon>Metazoa</taxon>
        <taxon>Chordata</taxon>
        <taxon>Craniata</taxon>
        <taxon>Vertebrata</taxon>
        <taxon>Euteleostomi</taxon>
        <taxon>Actinopterygii</taxon>
        <taxon>Neopterygii</taxon>
        <taxon>Teleostei</taxon>
        <taxon>Neoteleostei</taxon>
        <taxon>Acanthomorphata</taxon>
        <taxon>Carangaria</taxon>
        <taxon>Pleuronectiformes</taxon>
        <taxon>Pleuronectoidei</taxon>
        <taxon>Soleidae</taxon>
        <taxon>Solea</taxon>
    </lineage>
</organism>
<evidence type="ECO:0000256" key="1">
    <source>
        <dbReference type="PROSITE-ProRule" id="PRU00042"/>
    </source>
</evidence>
<protein>
    <submittedName>
        <fullName evidence="5">Dentin sialophosphoprotein-like</fullName>
    </submittedName>
</protein>
<dbReference type="InterPro" id="IPR013087">
    <property type="entry name" value="Znf_C2H2_type"/>
</dbReference>
<feature type="region of interest" description="Disordered" evidence="2">
    <location>
        <begin position="699"/>
        <end position="745"/>
    </location>
</feature>
<dbReference type="GO" id="GO:0008270">
    <property type="term" value="F:zinc ion binding"/>
    <property type="evidence" value="ECO:0007669"/>
    <property type="project" value="UniProtKB-KW"/>
</dbReference>
<feature type="compositionally biased region" description="Polar residues" evidence="2">
    <location>
        <begin position="331"/>
        <end position="342"/>
    </location>
</feature>
<dbReference type="Pfam" id="PF00651">
    <property type="entry name" value="BTB"/>
    <property type="match status" value="1"/>
</dbReference>
<dbReference type="PANTHER" id="PTHR46105">
    <property type="entry name" value="AGAP004733-PA"/>
    <property type="match status" value="1"/>
</dbReference>
<reference evidence="5 6" key="1">
    <citation type="journal article" date="2021" name="Sci. Rep.">
        <title>Chromosome anchoring in Senegalese sole (Solea senegalensis) reveals sex-associated markers and genome rearrangements in flatfish.</title>
        <authorList>
            <person name="Guerrero-Cozar I."/>
            <person name="Gomez-Garrido J."/>
            <person name="Berbel C."/>
            <person name="Martinez-Blanch J.F."/>
            <person name="Alioto T."/>
            <person name="Claros M.G."/>
            <person name="Gagnaire P.A."/>
            <person name="Manchado M."/>
        </authorList>
    </citation>
    <scope>NUCLEOTIDE SEQUENCE [LARGE SCALE GENOMIC DNA]</scope>
    <source>
        <strain evidence="5">Sse05_10M</strain>
    </source>
</reference>
<feature type="domain" description="C2H2-type" evidence="4">
    <location>
        <begin position="856"/>
        <end position="878"/>
    </location>
</feature>
<name>A0AAV6Q494_SOLSE</name>
<sequence length="895" mass="99862">MEASSACAQVVSSHRASLLMSLNLQRQQAQFCDCVVRQRLSPGQLYPAHRCVLAASSPVLASILSSSGALVELQEACLSGSVLAHLMDYIYTGMLPYTRTQQCYYSLLTAAHYLQMDELLEALRAWQEANDSDVKSDIPSCNDFTASSREKQLNRHSDKFEICHVVQGHSASVDPCVKGRETGINCANCCGRDDVKNESNCSSLSEDCTNNLNTVNCRQVNYVTPRELIQNVSHTTKVHGESKVDKEVQKNLFQSSGIVAPHTWQRSTEEERVSKVEDSRYSFPSSSPHPCSGAVPVIRHSSRAATLQLARGSTVLTQASVKSSRIPVPRSESTGSDSTVAGISTKHTNHIQHQDHRNWDIDLNSSDQCSAQDLSCISCTDHPHILEQSGSSISADYFMEEDENIHHTNKNIHTEHRRDDLGQRNDGQSPFNCRLKHKTELKFDLPSKHQPLDVSDSHGVSAEKLSQHRGVVVPLPVEKSEAESDPHYEDMCSADEEQSYSSKCPPEMDEQDLHSELCEPKKDWCHQLYKRETNTRDPHPDNRDTARGDKRNHCVVFTTPESASVDNDCGHLFASNHTSVEVEKMSENAEMCSSFPVSTDSEMCDPMYDAVGQSYFGHLHYHCLPQEDTHLLHIDSDHKHYPPSHPDYSDQTSDEEQDGTFDSSGPSSHRQHRAAEATQQVLLLDISAKPAELLVSYKHRADEGEKTNDREQRNEVDETNNRRTPAKLGSESFVEGKTPLWDAETKRERNAVSKYDKDIIPGPDVTLNTFNGLTEKVSDPETVCSHPGVPDSLQDSMSPHSSVCIPSALSASMPRNISTHLSTPLHPFQCFLCDRSFSQRGSLNRHVRSHLGVRPFPCPCCPMTFSRQYRVTEHMRVHQRCPQGGDFPKPPASSI</sequence>
<dbReference type="Pfam" id="PF00096">
    <property type="entry name" value="zf-C2H2"/>
    <property type="match status" value="1"/>
</dbReference>
<dbReference type="AlphaFoldDB" id="A0AAV6Q494"/>
<dbReference type="InterPro" id="IPR000210">
    <property type="entry name" value="BTB/POZ_dom"/>
</dbReference>